<dbReference type="Proteomes" id="UP000825008">
    <property type="component" value="Chromosome"/>
</dbReference>
<dbReference type="InterPro" id="IPR013228">
    <property type="entry name" value="PE-PPE_C"/>
</dbReference>
<sequence>MWSAPKPTRRLRVIGPLTAVTAGLITAALPMPSADGPRTADVRLTASDTAGSPLGGGTALILGPSGIPTPGQRYADLANELYLQPHGFTGTIQILTTPERLFFDKAESRIEGAQILTTAIQQQIAGGGVSAENPVVVFGYSQSAGFSGLTMDQLHAQGVPSDLVRFMLVGDPVAPNGGIWSGLGVFPTTPDNLYPTDIYNFEYDGFADFPRYPLNLLSDLNAFMGIFTQHLEYLSIDADQISNAVLLPGSAELTGEGLTNYYMIPAQTLPLLSPLLLLPVIGQPLYDLLEPDMRILVNLGYGNITDGWFPGPANVATPLGLFPTGLDWSAVQQALIDGAQQGFQNAISDLFPPWSALTPLAEAAQADFTDVVSAIAAVFGI</sequence>
<evidence type="ECO:0000313" key="3">
    <source>
        <dbReference type="Proteomes" id="UP000825008"/>
    </source>
</evidence>
<organism evidence="2 3">
    <name type="scientific">Mycolicibacter heraklionensis</name>
    <dbReference type="NCBI Taxonomy" id="512402"/>
    <lineage>
        <taxon>Bacteria</taxon>
        <taxon>Bacillati</taxon>
        <taxon>Actinomycetota</taxon>
        <taxon>Actinomycetes</taxon>
        <taxon>Mycobacteriales</taxon>
        <taxon>Mycobacteriaceae</taxon>
        <taxon>Mycolicibacter</taxon>
    </lineage>
</organism>
<name>A0A9X7ZHL2_9MYCO</name>
<proteinExistence type="predicted"/>
<accession>A0A9X7ZHL2</accession>
<dbReference type="Gene3D" id="3.40.50.1820">
    <property type="entry name" value="alpha/beta hydrolase"/>
    <property type="match status" value="1"/>
</dbReference>
<evidence type="ECO:0000313" key="2">
    <source>
        <dbReference type="EMBL" id="QZA09110.1"/>
    </source>
</evidence>
<protein>
    <submittedName>
        <fullName evidence="2">PE-PPE domain-containing protein</fullName>
    </submittedName>
</protein>
<feature type="domain" description="PE-PPE" evidence="1">
    <location>
        <begin position="106"/>
        <end position="301"/>
    </location>
</feature>
<gene>
    <name evidence="2" type="ORF">K3U94_07610</name>
</gene>
<evidence type="ECO:0000259" key="1">
    <source>
        <dbReference type="Pfam" id="PF08237"/>
    </source>
</evidence>
<dbReference type="RefSeq" id="WP_220696111.1">
    <property type="nucleotide sequence ID" value="NZ_CP080997.1"/>
</dbReference>
<dbReference type="AlphaFoldDB" id="A0A9X7ZHL2"/>
<dbReference type="EMBL" id="CP080997">
    <property type="protein sequence ID" value="QZA09110.1"/>
    <property type="molecule type" value="Genomic_DNA"/>
</dbReference>
<dbReference type="InterPro" id="IPR029058">
    <property type="entry name" value="AB_hydrolase_fold"/>
</dbReference>
<dbReference type="Pfam" id="PF08237">
    <property type="entry name" value="PE-PPE"/>
    <property type="match status" value="1"/>
</dbReference>
<dbReference type="KEGG" id="mher:K3U94_07610"/>
<reference evidence="2" key="1">
    <citation type="submission" date="2021-08" db="EMBL/GenBank/DDBJ databases">
        <title>Whole genome sequencing of non-tuberculosis mycobacteria type-strains.</title>
        <authorList>
            <person name="Igarashi Y."/>
            <person name="Osugi A."/>
            <person name="Mitarai S."/>
        </authorList>
    </citation>
    <scope>NUCLEOTIDE SEQUENCE</scope>
    <source>
        <strain evidence="2">JCM 30995</strain>
    </source>
</reference>